<dbReference type="Proteomes" id="UP000503096">
    <property type="component" value="Chromosome"/>
</dbReference>
<evidence type="ECO:0008006" key="3">
    <source>
        <dbReference type="Google" id="ProtNLM"/>
    </source>
</evidence>
<dbReference type="InParanoid" id="A0A6M4HCF0"/>
<dbReference type="EMBL" id="CP053073">
    <property type="protein sequence ID" value="QJR16418.1"/>
    <property type="molecule type" value="Genomic_DNA"/>
</dbReference>
<sequence length="162" mass="16689">MKSMKTMKMKAMRAGQEGVMLLEALIGILIFSLGVLALVAMQAVSISNVSNAQYRTEAAFLANEILSQIWLDRGVNLARVPVYAYPGGPAAGAWVTKVQAPGTGLPGAGTYTPTIAIAPVAGAPPGPGGLPGAYQVTVTVFWRAPDAISTSNHVAIAIVSNP</sequence>
<proteinExistence type="predicted"/>
<name>A0A6M4HCF0_9PROT</name>
<evidence type="ECO:0000313" key="1">
    <source>
        <dbReference type="EMBL" id="QJR16418.1"/>
    </source>
</evidence>
<protein>
    <recommendedName>
        <fullName evidence="3">Type IV pilus assembly protein PilV</fullName>
    </recommendedName>
</protein>
<dbReference type="AlphaFoldDB" id="A0A6M4HCF0"/>
<accession>A0A6M4HCF0</accession>
<dbReference type="RefSeq" id="WP_212758106.1">
    <property type="nucleotide sequence ID" value="NZ_CP053073.1"/>
</dbReference>
<gene>
    <name evidence="1" type="ORF">DSM104440_03252</name>
</gene>
<reference evidence="1 2" key="1">
    <citation type="submission" date="2020-04" db="EMBL/GenBank/DDBJ databases">
        <title>Usitatibacter rugosus gen. nov., sp. nov. and Usitatibacter palustris sp. nov., novel members of Usitatibacteraceae fam. nov. within the order Nitrosomonadales isolated from soil.</title>
        <authorList>
            <person name="Huber K.J."/>
            <person name="Neumann-Schaal M."/>
            <person name="Geppert A."/>
            <person name="Luckner M."/>
            <person name="Wanner G."/>
            <person name="Overmann J."/>
        </authorList>
    </citation>
    <scope>NUCLEOTIDE SEQUENCE [LARGE SCALE GENOMIC DNA]</scope>
    <source>
        <strain evidence="1 2">Swamp67</strain>
    </source>
</reference>
<keyword evidence="2" id="KW-1185">Reference proteome</keyword>
<organism evidence="1 2">
    <name type="scientific">Usitatibacter palustris</name>
    <dbReference type="NCBI Taxonomy" id="2732487"/>
    <lineage>
        <taxon>Bacteria</taxon>
        <taxon>Pseudomonadati</taxon>
        <taxon>Pseudomonadota</taxon>
        <taxon>Betaproteobacteria</taxon>
        <taxon>Nitrosomonadales</taxon>
        <taxon>Usitatibacteraceae</taxon>
        <taxon>Usitatibacter</taxon>
    </lineage>
</organism>
<evidence type="ECO:0000313" key="2">
    <source>
        <dbReference type="Proteomes" id="UP000503096"/>
    </source>
</evidence>
<dbReference type="KEGG" id="upl:DSM104440_03252"/>